<sequence length="345" mass="38593">MGACRTASTCSPDEAQGMHVFHILGYSKHRGMGKDPDSFIRSRIFTVGGIAYPDYISVYLELMSNNTKVRASCDLRLVDQFTGLSYSAQKTGPRIFNFDDSTGFAPEFCEFKRRSHIEGSAYLRDDHLTIECIITVIKKPHVADTKPFPKIDMPPSDMTAHVGRLLEEKEGFDVSFIVGEETIEAHRFVLAMRSPVLKAELYGLMREARPGQSITIKDMQPAVFKALLHFIYTDSLPGDMDLQGGKDTDMVRLLLVAADRYAMERLKLVCQSILCEDLNAVTVATTLALADQHNCHKLKDACLEFMEMSDDMDAVVATQGFKDVKASCPSLIVDALEKRRKFRKA</sequence>
<dbReference type="SUPFAM" id="SSF49599">
    <property type="entry name" value="TRAF domain-like"/>
    <property type="match status" value="1"/>
</dbReference>
<reference evidence="4" key="3">
    <citation type="submission" date="2022-06" db="UniProtKB">
        <authorList>
            <consortium name="EnsemblPlants"/>
        </authorList>
    </citation>
    <scope>IDENTIFICATION</scope>
</reference>
<protein>
    <recommendedName>
        <fullName evidence="3">BTB domain-containing protein</fullName>
    </recommendedName>
</protein>
<feature type="domain" description="BTB" evidence="3">
    <location>
        <begin position="172"/>
        <end position="240"/>
    </location>
</feature>
<accession>A0A8R7UQ26</accession>
<dbReference type="PANTHER" id="PTHR26379">
    <property type="entry name" value="BTB/POZ AND MATH DOMAIN-CONTAINING PROTEIN 1"/>
    <property type="match status" value="1"/>
</dbReference>
<proteinExistence type="inferred from homology"/>
<dbReference type="Proteomes" id="UP000015106">
    <property type="component" value="Chromosome 5"/>
</dbReference>
<name>A0A8R7UQ26_TRIUA</name>
<dbReference type="SMART" id="SM00225">
    <property type="entry name" value="BTB"/>
    <property type="match status" value="1"/>
</dbReference>
<comment type="similarity">
    <text evidence="2">Belongs to the Tdpoz family.</text>
</comment>
<reference evidence="4" key="2">
    <citation type="submission" date="2018-03" db="EMBL/GenBank/DDBJ databases">
        <title>The Triticum urartu genome reveals the dynamic nature of wheat genome evolution.</title>
        <authorList>
            <person name="Ling H."/>
            <person name="Ma B."/>
            <person name="Shi X."/>
            <person name="Liu H."/>
            <person name="Dong L."/>
            <person name="Sun H."/>
            <person name="Cao Y."/>
            <person name="Gao Q."/>
            <person name="Zheng S."/>
            <person name="Li Y."/>
            <person name="Yu Y."/>
            <person name="Du H."/>
            <person name="Qi M."/>
            <person name="Li Y."/>
            <person name="Yu H."/>
            <person name="Cui Y."/>
            <person name="Wang N."/>
            <person name="Chen C."/>
            <person name="Wu H."/>
            <person name="Zhao Y."/>
            <person name="Zhang J."/>
            <person name="Li Y."/>
            <person name="Zhou W."/>
            <person name="Zhang B."/>
            <person name="Hu W."/>
            <person name="Eijk M."/>
            <person name="Tang J."/>
            <person name="Witsenboer H."/>
            <person name="Zhao S."/>
            <person name="Li Z."/>
            <person name="Zhang A."/>
            <person name="Wang D."/>
            <person name="Liang C."/>
        </authorList>
    </citation>
    <scope>NUCLEOTIDE SEQUENCE [LARGE SCALE GENOMIC DNA]</scope>
    <source>
        <strain evidence="4">cv. G1812</strain>
    </source>
</reference>
<comment type="pathway">
    <text evidence="1">Protein modification; protein ubiquitination.</text>
</comment>
<keyword evidence="5" id="KW-1185">Reference proteome</keyword>
<evidence type="ECO:0000313" key="4">
    <source>
        <dbReference type="EnsemblPlants" id="TuG1812G0500004722.01.T01"/>
    </source>
</evidence>
<dbReference type="EnsemblPlants" id="TuG1812G0500004722.01.T01">
    <property type="protein sequence ID" value="TuG1812G0500004722.01.T01"/>
    <property type="gene ID" value="TuG1812G0500004722.01"/>
</dbReference>
<dbReference type="PANTHER" id="PTHR26379:SF438">
    <property type="entry name" value="OS08G0128700 PROTEIN"/>
    <property type="match status" value="1"/>
</dbReference>
<dbReference type="PROSITE" id="PS50097">
    <property type="entry name" value="BTB"/>
    <property type="match status" value="1"/>
</dbReference>
<dbReference type="Gene3D" id="3.30.710.10">
    <property type="entry name" value="Potassium Channel Kv1.1, Chain A"/>
    <property type="match status" value="1"/>
</dbReference>
<dbReference type="InterPro" id="IPR056423">
    <property type="entry name" value="BACK_BPM_SPOP"/>
</dbReference>
<evidence type="ECO:0000259" key="3">
    <source>
        <dbReference type="PROSITE" id="PS50097"/>
    </source>
</evidence>
<dbReference type="Gramene" id="TuG1812G0500004722.01.T01">
    <property type="protein sequence ID" value="TuG1812G0500004722.01.T01"/>
    <property type="gene ID" value="TuG1812G0500004722.01"/>
</dbReference>
<dbReference type="Pfam" id="PF22486">
    <property type="entry name" value="MATH_2"/>
    <property type="match status" value="1"/>
</dbReference>
<dbReference type="Pfam" id="PF00651">
    <property type="entry name" value="BTB"/>
    <property type="match status" value="1"/>
</dbReference>
<dbReference type="InterPro" id="IPR045005">
    <property type="entry name" value="BPM1-6"/>
</dbReference>
<evidence type="ECO:0000256" key="2">
    <source>
        <dbReference type="ARBA" id="ARBA00010846"/>
    </source>
</evidence>
<reference evidence="5" key="1">
    <citation type="journal article" date="2013" name="Nature">
        <title>Draft genome of the wheat A-genome progenitor Triticum urartu.</title>
        <authorList>
            <person name="Ling H.Q."/>
            <person name="Zhao S."/>
            <person name="Liu D."/>
            <person name="Wang J."/>
            <person name="Sun H."/>
            <person name="Zhang C."/>
            <person name="Fan H."/>
            <person name="Li D."/>
            <person name="Dong L."/>
            <person name="Tao Y."/>
            <person name="Gao C."/>
            <person name="Wu H."/>
            <person name="Li Y."/>
            <person name="Cui Y."/>
            <person name="Guo X."/>
            <person name="Zheng S."/>
            <person name="Wang B."/>
            <person name="Yu K."/>
            <person name="Liang Q."/>
            <person name="Yang W."/>
            <person name="Lou X."/>
            <person name="Chen J."/>
            <person name="Feng M."/>
            <person name="Jian J."/>
            <person name="Zhang X."/>
            <person name="Luo G."/>
            <person name="Jiang Y."/>
            <person name="Liu J."/>
            <person name="Wang Z."/>
            <person name="Sha Y."/>
            <person name="Zhang B."/>
            <person name="Wu H."/>
            <person name="Tang D."/>
            <person name="Shen Q."/>
            <person name="Xue P."/>
            <person name="Zou S."/>
            <person name="Wang X."/>
            <person name="Liu X."/>
            <person name="Wang F."/>
            <person name="Yang Y."/>
            <person name="An X."/>
            <person name="Dong Z."/>
            <person name="Zhang K."/>
            <person name="Zhang X."/>
            <person name="Luo M.C."/>
            <person name="Dvorak J."/>
            <person name="Tong Y."/>
            <person name="Wang J."/>
            <person name="Yang H."/>
            <person name="Li Z."/>
            <person name="Wang D."/>
            <person name="Zhang A."/>
            <person name="Wang J."/>
        </authorList>
    </citation>
    <scope>NUCLEOTIDE SEQUENCE</scope>
    <source>
        <strain evidence="5">cv. G1812</strain>
    </source>
</reference>
<evidence type="ECO:0000256" key="1">
    <source>
        <dbReference type="ARBA" id="ARBA00004906"/>
    </source>
</evidence>
<dbReference type="InterPro" id="IPR002083">
    <property type="entry name" value="MATH/TRAF_dom"/>
</dbReference>
<dbReference type="InterPro" id="IPR011333">
    <property type="entry name" value="SKP1/BTB/POZ_sf"/>
</dbReference>
<dbReference type="Gene3D" id="1.25.40.420">
    <property type="match status" value="1"/>
</dbReference>
<dbReference type="InterPro" id="IPR008974">
    <property type="entry name" value="TRAF-like"/>
</dbReference>
<dbReference type="Gene3D" id="2.60.210.10">
    <property type="entry name" value="Apoptosis, Tumor Necrosis Factor Receptor Associated Protein 2, Chain A"/>
    <property type="match status" value="1"/>
</dbReference>
<dbReference type="CDD" id="cd00121">
    <property type="entry name" value="MATH"/>
    <property type="match status" value="1"/>
</dbReference>
<dbReference type="AlphaFoldDB" id="A0A8R7UQ26"/>
<dbReference type="Pfam" id="PF24570">
    <property type="entry name" value="BACK_BPM_SPOP"/>
    <property type="match status" value="1"/>
</dbReference>
<organism evidence="4 5">
    <name type="scientific">Triticum urartu</name>
    <name type="common">Red wild einkorn</name>
    <name type="synonym">Crithodium urartu</name>
    <dbReference type="NCBI Taxonomy" id="4572"/>
    <lineage>
        <taxon>Eukaryota</taxon>
        <taxon>Viridiplantae</taxon>
        <taxon>Streptophyta</taxon>
        <taxon>Embryophyta</taxon>
        <taxon>Tracheophyta</taxon>
        <taxon>Spermatophyta</taxon>
        <taxon>Magnoliopsida</taxon>
        <taxon>Liliopsida</taxon>
        <taxon>Poales</taxon>
        <taxon>Poaceae</taxon>
        <taxon>BOP clade</taxon>
        <taxon>Pooideae</taxon>
        <taxon>Triticodae</taxon>
        <taxon>Triticeae</taxon>
        <taxon>Triticinae</taxon>
        <taxon>Triticum</taxon>
    </lineage>
</organism>
<dbReference type="InterPro" id="IPR000210">
    <property type="entry name" value="BTB/POZ_dom"/>
</dbReference>
<dbReference type="GO" id="GO:0016567">
    <property type="term" value="P:protein ubiquitination"/>
    <property type="evidence" value="ECO:0007669"/>
    <property type="project" value="InterPro"/>
</dbReference>
<evidence type="ECO:0000313" key="5">
    <source>
        <dbReference type="Proteomes" id="UP000015106"/>
    </source>
</evidence>
<dbReference type="SUPFAM" id="SSF54695">
    <property type="entry name" value="POZ domain"/>
    <property type="match status" value="1"/>
</dbReference>